<feature type="domain" description="GHMP kinase N-terminal" evidence="4">
    <location>
        <begin position="102"/>
        <end position="171"/>
    </location>
</feature>
<feature type="domain" description="Galactokinase N-terminal" evidence="5">
    <location>
        <begin position="15"/>
        <end position="62"/>
    </location>
</feature>
<evidence type="ECO:0000313" key="6">
    <source>
        <dbReference type="EMBL" id="SVC85608.1"/>
    </source>
</evidence>
<dbReference type="SUPFAM" id="SSF54211">
    <property type="entry name" value="Ribosomal protein S5 domain 2-like"/>
    <property type="match status" value="1"/>
</dbReference>
<dbReference type="Gene3D" id="3.30.230.10">
    <property type="match status" value="1"/>
</dbReference>
<evidence type="ECO:0000256" key="1">
    <source>
        <dbReference type="ARBA" id="ARBA00006566"/>
    </source>
</evidence>
<evidence type="ECO:0000259" key="4">
    <source>
        <dbReference type="Pfam" id="PF00288"/>
    </source>
</evidence>
<keyword evidence="3" id="KW-0067">ATP-binding</keyword>
<dbReference type="GO" id="GO:0004335">
    <property type="term" value="F:galactokinase activity"/>
    <property type="evidence" value="ECO:0007669"/>
    <property type="project" value="InterPro"/>
</dbReference>
<protein>
    <recommendedName>
        <fullName evidence="7">Galactokinase N-terminal domain-containing protein</fullName>
    </recommendedName>
</protein>
<dbReference type="Pfam" id="PF00288">
    <property type="entry name" value="GHMP_kinases_N"/>
    <property type="match status" value="1"/>
</dbReference>
<name>A0A382QKY2_9ZZZZ</name>
<reference evidence="6" key="1">
    <citation type="submission" date="2018-05" db="EMBL/GenBank/DDBJ databases">
        <authorList>
            <person name="Lanie J.A."/>
            <person name="Ng W.-L."/>
            <person name="Kazmierczak K.M."/>
            <person name="Andrzejewski T.M."/>
            <person name="Davidsen T.M."/>
            <person name="Wayne K.J."/>
            <person name="Tettelin H."/>
            <person name="Glass J.I."/>
            <person name="Rusch D."/>
            <person name="Podicherti R."/>
            <person name="Tsui H.-C.T."/>
            <person name="Winkler M.E."/>
        </authorList>
    </citation>
    <scope>NUCLEOTIDE SEQUENCE</scope>
</reference>
<dbReference type="PANTHER" id="PTHR10457">
    <property type="entry name" value="MEVALONATE KINASE/GALACTOKINASE"/>
    <property type="match status" value="1"/>
</dbReference>
<dbReference type="InterPro" id="IPR014721">
    <property type="entry name" value="Ribsml_uS5_D2-typ_fold_subgr"/>
</dbReference>
<dbReference type="PRINTS" id="PR00959">
    <property type="entry name" value="MEVGALKINASE"/>
</dbReference>
<organism evidence="6">
    <name type="scientific">marine metagenome</name>
    <dbReference type="NCBI Taxonomy" id="408172"/>
    <lineage>
        <taxon>unclassified sequences</taxon>
        <taxon>metagenomes</taxon>
        <taxon>ecological metagenomes</taxon>
    </lineage>
</organism>
<dbReference type="AlphaFoldDB" id="A0A382QKY2"/>
<dbReference type="GO" id="GO:0005524">
    <property type="term" value="F:ATP binding"/>
    <property type="evidence" value="ECO:0007669"/>
    <property type="project" value="UniProtKB-KW"/>
</dbReference>
<dbReference type="PANTHER" id="PTHR10457:SF7">
    <property type="entry name" value="GALACTOKINASE-RELATED"/>
    <property type="match status" value="1"/>
</dbReference>
<feature type="non-terminal residue" evidence="6">
    <location>
        <position position="172"/>
    </location>
</feature>
<dbReference type="InterPro" id="IPR000705">
    <property type="entry name" value="Galactokinase"/>
</dbReference>
<dbReference type="InterPro" id="IPR019741">
    <property type="entry name" value="Galactokinase_CS"/>
</dbReference>
<dbReference type="PROSITE" id="PS00106">
    <property type="entry name" value="GALACTOKINASE"/>
    <property type="match status" value="1"/>
</dbReference>
<comment type="similarity">
    <text evidence="1">Belongs to the GHMP kinase family. GalK subfamily.</text>
</comment>
<dbReference type="InterPro" id="IPR020568">
    <property type="entry name" value="Ribosomal_Su5_D2-typ_SF"/>
</dbReference>
<keyword evidence="2" id="KW-0547">Nucleotide-binding</keyword>
<dbReference type="GO" id="GO:0005829">
    <property type="term" value="C:cytosol"/>
    <property type="evidence" value="ECO:0007669"/>
    <property type="project" value="TreeGrafter"/>
</dbReference>
<evidence type="ECO:0000256" key="3">
    <source>
        <dbReference type="ARBA" id="ARBA00022840"/>
    </source>
</evidence>
<evidence type="ECO:0008006" key="7">
    <source>
        <dbReference type="Google" id="ProtNLM"/>
    </source>
</evidence>
<dbReference type="InterPro" id="IPR019539">
    <property type="entry name" value="GalKase_N"/>
</dbReference>
<gene>
    <name evidence="6" type="ORF">METZ01_LOCUS338462</name>
</gene>
<sequence>MLVSKEQLIKKVQSRFNKQFEIEPKLLTLTPGRINIIGEHTDYNEGLAIPVAIDRWICTAVCKSPDNSSTIYSLNYNKNLKINQKMVIKNDTIWKQLAQVTMHHINIKFDIDVGVNLVVGGNIPIGCGLSSSTAFVISLVYSICQLFSIDIKGHELVIFCQKLENLALGNSG</sequence>
<dbReference type="InterPro" id="IPR006204">
    <property type="entry name" value="GHMP_kinase_N_dom"/>
</dbReference>
<dbReference type="PRINTS" id="PR00473">
    <property type="entry name" value="GALCTOKINASE"/>
</dbReference>
<dbReference type="Pfam" id="PF10509">
    <property type="entry name" value="GalKase_gal_bdg"/>
    <property type="match status" value="1"/>
</dbReference>
<dbReference type="EMBL" id="UINC01114943">
    <property type="protein sequence ID" value="SVC85608.1"/>
    <property type="molecule type" value="Genomic_DNA"/>
</dbReference>
<proteinExistence type="inferred from homology"/>
<evidence type="ECO:0000259" key="5">
    <source>
        <dbReference type="Pfam" id="PF10509"/>
    </source>
</evidence>
<dbReference type="GO" id="GO:0006012">
    <property type="term" value="P:galactose metabolic process"/>
    <property type="evidence" value="ECO:0007669"/>
    <property type="project" value="InterPro"/>
</dbReference>
<evidence type="ECO:0000256" key="2">
    <source>
        <dbReference type="ARBA" id="ARBA00022741"/>
    </source>
</evidence>
<accession>A0A382QKY2</accession>